<evidence type="ECO:0000313" key="6">
    <source>
        <dbReference type="EMBL" id="SEH79744.1"/>
    </source>
</evidence>
<dbReference type="Proteomes" id="UP000176204">
    <property type="component" value="Chromosome I"/>
</dbReference>
<dbReference type="SUPFAM" id="SSF52518">
    <property type="entry name" value="Thiamin diphosphate-binding fold (THDP-binding)"/>
    <property type="match status" value="1"/>
</dbReference>
<feature type="compositionally biased region" description="Polar residues" evidence="4">
    <location>
        <begin position="324"/>
        <end position="333"/>
    </location>
</feature>
<name>A0A1H6L0F5_9BACT</name>
<dbReference type="STRING" id="1679444.PYTT_0822"/>
<dbReference type="InterPro" id="IPR050642">
    <property type="entry name" value="PDH_E1_Alpha_Subunit"/>
</dbReference>
<evidence type="ECO:0000259" key="5">
    <source>
        <dbReference type="Pfam" id="PF00676"/>
    </source>
</evidence>
<evidence type="ECO:0000256" key="1">
    <source>
        <dbReference type="ARBA" id="ARBA00001964"/>
    </source>
</evidence>
<gene>
    <name evidence="6" type="ORF">PYTT_0822</name>
</gene>
<dbReference type="RefSeq" id="WP_245741068.1">
    <property type="nucleotide sequence ID" value="NZ_LIGX01000013.1"/>
</dbReference>
<protein>
    <submittedName>
        <fullName evidence="6">Dehydrogenase e1 component</fullName>
    </submittedName>
</protein>
<dbReference type="GO" id="GO:0004739">
    <property type="term" value="F:pyruvate dehydrogenase (acetyl-transferring) activity"/>
    <property type="evidence" value="ECO:0007669"/>
    <property type="project" value="TreeGrafter"/>
</dbReference>
<dbReference type="CDD" id="cd02000">
    <property type="entry name" value="TPP_E1_PDC_ADC_BCADC"/>
    <property type="match status" value="1"/>
</dbReference>
<evidence type="ECO:0000313" key="7">
    <source>
        <dbReference type="Proteomes" id="UP000176204"/>
    </source>
</evidence>
<keyword evidence="3" id="KW-0786">Thiamine pyrophosphate</keyword>
<dbReference type="PANTHER" id="PTHR11516:SF41">
    <property type="entry name" value="3-METHYL-2-OXOBUTANOATE DEHYDROGENASE SUBUNIT ALPHA"/>
    <property type="match status" value="1"/>
</dbReference>
<dbReference type="Gene3D" id="3.40.50.970">
    <property type="match status" value="1"/>
</dbReference>
<reference evidence="7" key="1">
    <citation type="submission" date="2016-09" db="EMBL/GenBank/DDBJ databases">
        <authorList>
            <person name="Koehorst J."/>
        </authorList>
    </citation>
    <scope>NUCLEOTIDE SEQUENCE [LARGE SCALE GENOMIC DNA]</scope>
</reference>
<dbReference type="AlphaFoldDB" id="A0A1H6L0F5"/>
<dbReference type="KEGG" id="agl:PYTT_0822"/>
<comment type="cofactor">
    <cofactor evidence="1">
        <name>thiamine diphosphate</name>
        <dbReference type="ChEBI" id="CHEBI:58937"/>
    </cofactor>
</comment>
<accession>A0A1H6L0F5</accession>
<sequence length="333" mass="35958">MTDTSETHAELKEPALRAYRAMVLARTFDSKISALYKAGKIMGGVFLGRGHEAIAASEGVFLTPGKDIYFSFIREQAGRIAWGEPIIEGARSYFGSALGYMRGRDGNVHRGQPKEGYIVPISHLGSGVAVVAGGLIAKRLNGEVPGAVGVACVGDGTTSTGALHEAANLAAVEHLPLVLVVTNNQFAYSTPNIRQFACASLLDRGRGYGMAVHETDGTDFMATLKTMKQAIDAARRGEGPQWVLANTLRMCGHGEHDDASYIPQELKDAYAAKDCLDVAARQLLQLGWITEEEIERIRQECADEVQTAVALAQREPEPDPYSDWSATSWEPAY</sequence>
<keyword evidence="2" id="KW-0560">Oxidoreductase</keyword>
<dbReference type="PANTHER" id="PTHR11516">
    <property type="entry name" value="PYRUVATE DEHYDROGENASE E1 COMPONENT, ALPHA SUBUNIT BACTERIAL AND ORGANELLAR"/>
    <property type="match status" value="1"/>
</dbReference>
<dbReference type="InterPro" id="IPR029061">
    <property type="entry name" value="THDP-binding"/>
</dbReference>
<evidence type="ECO:0000256" key="2">
    <source>
        <dbReference type="ARBA" id="ARBA00023002"/>
    </source>
</evidence>
<evidence type="ECO:0000256" key="4">
    <source>
        <dbReference type="SAM" id="MobiDB-lite"/>
    </source>
</evidence>
<organism evidence="6 7">
    <name type="scientific">Akkermansia glycaniphila</name>
    <dbReference type="NCBI Taxonomy" id="1679444"/>
    <lineage>
        <taxon>Bacteria</taxon>
        <taxon>Pseudomonadati</taxon>
        <taxon>Verrucomicrobiota</taxon>
        <taxon>Verrucomicrobiia</taxon>
        <taxon>Verrucomicrobiales</taxon>
        <taxon>Akkermansiaceae</taxon>
        <taxon>Akkermansia</taxon>
    </lineage>
</organism>
<dbReference type="InterPro" id="IPR001017">
    <property type="entry name" value="DH_E1"/>
</dbReference>
<evidence type="ECO:0000256" key="3">
    <source>
        <dbReference type="ARBA" id="ARBA00023052"/>
    </source>
</evidence>
<keyword evidence="7" id="KW-1185">Reference proteome</keyword>
<feature type="domain" description="Dehydrogenase E1 component" evidence="5">
    <location>
        <begin position="20"/>
        <end position="320"/>
    </location>
</feature>
<dbReference type="EMBL" id="LT629973">
    <property type="protein sequence ID" value="SEH79744.1"/>
    <property type="molecule type" value="Genomic_DNA"/>
</dbReference>
<dbReference type="GO" id="GO:0006086">
    <property type="term" value="P:pyruvate decarboxylation to acetyl-CoA"/>
    <property type="evidence" value="ECO:0007669"/>
    <property type="project" value="TreeGrafter"/>
</dbReference>
<dbReference type="Pfam" id="PF00676">
    <property type="entry name" value="E1_dh"/>
    <property type="match status" value="1"/>
</dbReference>
<feature type="region of interest" description="Disordered" evidence="4">
    <location>
        <begin position="313"/>
        <end position="333"/>
    </location>
</feature>
<proteinExistence type="predicted"/>